<evidence type="ECO:0000313" key="3">
    <source>
        <dbReference type="EMBL" id="GAI96055.1"/>
    </source>
</evidence>
<dbReference type="InterPro" id="IPR048381">
    <property type="entry name" value="GDH_C"/>
</dbReference>
<dbReference type="GO" id="GO:0004352">
    <property type="term" value="F:glutamate dehydrogenase (NAD+) activity"/>
    <property type="evidence" value="ECO:0007669"/>
    <property type="project" value="InterPro"/>
</dbReference>
<dbReference type="InterPro" id="IPR028971">
    <property type="entry name" value="NAD-GDH_cat"/>
</dbReference>
<organism evidence="3">
    <name type="scientific">marine sediment metagenome</name>
    <dbReference type="NCBI Taxonomy" id="412755"/>
    <lineage>
        <taxon>unclassified sequences</taxon>
        <taxon>metagenomes</taxon>
        <taxon>ecological metagenomes</taxon>
    </lineage>
</organism>
<dbReference type="Pfam" id="PF21074">
    <property type="entry name" value="GDH_C"/>
    <property type="match status" value="1"/>
</dbReference>
<gene>
    <name evidence="3" type="ORF">S12H4_37045</name>
</gene>
<dbReference type="PANTHER" id="PTHR43403">
    <property type="entry name" value="NAD-SPECIFIC GLUTAMATE DEHYDROGENASE"/>
    <property type="match status" value="1"/>
</dbReference>
<dbReference type="PANTHER" id="PTHR43403:SF1">
    <property type="entry name" value="NAD-SPECIFIC GLUTAMATE DEHYDROGENASE"/>
    <property type="match status" value="1"/>
</dbReference>
<dbReference type="AlphaFoldDB" id="X1U890"/>
<dbReference type="SUPFAM" id="SSF51735">
    <property type="entry name" value="NAD(P)-binding Rossmann-fold domains"/>
    <property type="match status" value="1"/>
</dbReference>
<dbReference type="InterPro" id="IPR007780">
    <property type="entry name" value="NAD_Glu_DH_bac"/>
</dbReference>
<accession>X1U890</accession>
<comment type="caution">
    <text evidence="3">The sequence shown here is derived from an EMBL/GenBank/DDBJ whole genome shotgun (WGS) entry which is preliminary data.</text>
</comment>
<feature type="non-terminal residue" evidence="3">
    <location>
        <position position="268"/>
    </location>
</feature>
<name>X1U890_9ZZZZ</name>
<reference evidence="3" key="1">
    <citation type="journal article" date="2014" name="Front. Microbiol.">
        <title>High frequency of phylogenetically diverse reductive dehalogenase-homologous genes in deep subseafloor sedimentary metagenomes.</title>
        <authorList>
            <person name="Kawai M."/>
            <person name="Futagami T."/>
            <person name="Toyoda A."/>
            <person name="Takaki Y."/>
            <person name="Nishi S."/>
            <person name="Hori S."/>
            <person name="Arai W."/>
            <person name="Tsubouchi T."/>
            <person name="Morono Y."/>
            <person name="Uchiyama I."/>
            <person name="Ito T."/>
            <person name="Fujiyama A."/>
            <person name="Inagaki F."/>
            <person name="Takami H."/>
        </authorList>
    </citation>
    <scope>NUCLEOTIDE SEQUENCE</scope>
    <source>
        <strain evidence="3">Expedition CK06-06</strain>
    </source>
</reference>
<feature type="domain" description="NAD-specific glutamate dehydrogenase C-terminal" evidence="2">
    <location>
        <begin position="161"/>
        <end position="267"/>
    </location>
</feature>
<dbReference type="Pfam" id="PF05088">
    <property type="entry name" value="Bac_GDH_CD"/>
    <property type="match status" value="1"/>
</dbReference>
<proteinExistence type="predicted"/>
<protein>
    <submittedName>
        <fullName evidence="3">Uncharacterized protein</fullName>
    </submittedName>
</protein>
<sequence>DETNAEVGDRTNDAIRINAEELSCKIVAEGGNLGLTQKARIEFDLNGGHIYTDFIDNSAGVDCSDHEVNIKILLNNIVTQGELTMKQRNRILQEMTDQVAALVLLDNYRQTQAISLAASSGVKHLDLFARFLQDLEQQDKIDRELECLPEDETITERKSKGKGLTKPEIAVLLAYSKIVLKEQILATDIPDDPYFRKFLVYEFPGYLRGKYYNQMQSHSLKREIIATQISNRLVNEMGAVFIHRMLEESGASVSDIVRAYVISWKVFA</sequence>
<evidence type="ECO:0000259" key="2">
    <source>
        <dbReference type="Pfam" id="PF21074"/>
    </source>
</evidence>
<dbReference type="InterPro" id="IPR036291">
    <property type="entry name" value="NAD(P)-bd_dom_sf"/>
</dbReference>
<feature type="non-terminal residue" evidence="3">
    <location>
        <position position="1"/>
    </location>
</feature>
<feature type="domain" description="NAD-glutamate dehydrogenase catalytic" evidence="1">
    <location>
        <begin position="2"/>
        <end position="116"/>
    </location>
</feature>
<evidence type="ECO:0000259" key="1">
    <source>
        <dbReference type="Pfam" id="PF05088"/>
    </source>
</evidence>
<dbReference type="GO" id="GO:0006538">
    <property type="term" value="P:L-glutamate catabolic process"/>
    <property type="evidence" value="ECO:0007669"/>
    <property type="project" value="InterPro"/>
</dbReference>
<dbReference type="Gene3D" id="3.40.50.720">
    <property type="entry name" value="NAD(P)-binding Rossmann-like Domain"/>
    <property type="match status" value="1"/>
</dbReference>
<dbReference type="EMBL" id="BARW01022140">
    <property type="protein sequence ID" value="GAI96055.1"/>
    <property type="molecule type" value="Genomic_DNA"/>
</dbReference>
<dbReference type="GO" id="GO:0004069">
    <property type="term" value="F:L-aspartate:2-oxoglutarate aminotransferase activity"/>
    <property type="evidence" value="ECO:0007669"/>
    <property type="project" value="InterPro"/>
</dbReference>